<dbReference type="InterPro" id="IPR050270">
    <property type="entry name" value="DegV_domain_contain"/>
</dbReference>
<dbReference type="OrthoDB" id="9781230at2"/>
<dbReference type="Pfam" id="PF02645">
    <property type="entry name" value="DegV"/>
    <property type="match status" value="1"/>
</dbReference>
<evidence type="ECO:0000256" key="1">
    <source>
        <dbReference type="ARBA" id="ARBA00023121"/>
    </source>
</evidence>
<dbReference type="PROSITE" id="PS51482">
    <property type="entry name" value="DEGV"/>
    <property type="match status" value="1"/>
</dbReference>
<dbReference type="PANTHER" id="PTHR33434:SF2">
    <property type="entry name" value="FATTY ACID-BINDING PROTEIN TM_1468"/>
    <property type="match status" value="1"/>
</dbReference>
<dbReference type="PANTHER" id="PTHR33434">
    <property type="entry name" value="DEGV DOMAIN-CONTAINING PROTEIN DR_1986-RELATED"/>
    <property type="match status" value="1"/>
</dbReference>
<keyword evidence="3" id="KW-1185">Reference proteome</keyword>
<accession>A0A1D9NXQ9</accession>
<dbReference type="AlphaFoldDB" id="A0A1D9NXQ9"/>
<sequence>MVKILSDSTCDLSKEIINKYNIGIIPLYVRLGEKEYLDGIDIAPEILYKWSDEHGETPKTAAPSVDDILKFIDNDNEYIIFTISSSMSACFNNARLAAEERDDNKEIYIIDSANLSTGIGLQVVYAAELASKGLSAKEIVSEIERLKDKVKASFVIDTLVYLHRGGRCSGLAALFGTALKLHPRIAVSHGAMHPEKKYRGSSKKYVMDYVKDMEADLLSARKERVFITHSGCDREIVNSVRTYLESLDHFDEILETRAGSVVSSHCGPGTLGVLFISA</sequence>
<dbReference type="InterPro" id="IPR003797">
    <property type="entry name" value="DegV"/>
</dbReference>
<proteinExistence type="predicted"/>
<reference evidence="3" key="1">
    <citation type="submission" date="2016-10" db="EMBL/GenBank/DDBJ databases">
        <title>The complete genome sequence of the rumen bacterium Butyrivibrio hungatei MB2003.</title>
        <authorList>
            <person name="Palevich N."/>
            <person name="Kelly W.J."/>
            <person name="Leahy S.C."/>
            <person name="Altermann E."/>
            <person name="Rakonjac J."/>
            <person name="Attwood G.T."/>
        </authorList>
    </citation>
    <scope>NUCLEOTIDE SEQUENCE [LARGE SCALE GENOMIC DNA]</scope>
    <source>
        <strain evidence="3">MB2003</strain>
    </source>
</reference>
<dbReference type="SUPFAM" id="SSF82549">
    <property type="entry name" value="DAK1/DegV-like"/>
    <property type="match status" value="1"/>
</dbReference>
<gene>
    <name evidence="2" type="ORF">bhn_III016</name>
</gene>
<evidence type="ECO:0000313" key="3">
    <source>
        <dbReference type="Proteomes" id="UP000179284"/>
    </source>
</evidence>
<evidence type="ECO:0000313" key="2">
    <source>
        <dbReference type="EMBL" id="AOZ94964.1"/>
    </source>
</evidence>
<protein>
    <submittedName>
        <fullName evidence="2">DegV family protein</fullName>
    </submittedName>
</protein>
<dbReference type="Gene3D" id="3.40.50.10170">
    <property type="match status" value="1"/>
</dbReference>
<keyword evidence="1" id="KW-0446">Lipid-binding</keyword>
<dbReference type="EMBL" id="CP017830">
    <property type="protein sequence ID" value="AOZ94964.1"/>
    <property type="molecule type" value="Genomic_DNA"/>
</dbReference>
<dbReference type="NCBIfam" id="TIGR00762">
    <property type="entry name" value="DegV"/>
    <property type="match status" value="1"/>
</dbReference>
<name>A0A1D9NXQ9_9FIRM</name>
<dbReference type="GO" id="GO:0008289">
    <property type="term" value="F:lipid binding"/>
    <property type="evidence" value="ECO:0007669"/>
    <property type="project" value="UniProtKB-KW"/>
</dbReference>
<dbReference type="Proteomes" id="UP000179284">
    <property type="component" value="Chromosome II"/>
</dbReference>
<organism evidence="2 3">
    <name type="scientific">Butyrivibrio hungatei</name>
    <dbReference type="NCBI Taxonomy" id="185008"/>
    <lineage>
        <taxon>Bacteria</taxon>
        <taxon>Bacillati</taxon>
        <taxon>Bacillota</taxon>
        <taxon>Clostridia</taxon>
        <taxon>Lachnospirales</taxon>
        <taxon>Lachnospiraceae</taxon>
        <taxon>Butyrivibrio</taxon>
    </lineage>
</organism>
<dbReference type="Gene3D" id="3.30.1180.10">
    <property type="match status" value="1"/>
</dbReference>
<dbReference type="InterPro" id="IPR043168">
    <property type="entry name" value="DegV_C"/>
</dbReference>
<dbReference type="KEGG" id="bhu:bhn_III016"/>
<dbReference type="RefSeq" id="WP_071174796.1">
    <property type="nucleotide sequence ID" value="NZ_CP017830.1"/>
</dbReference>